<evidence type="ECO:0000313" key="3">
    <source>
        <dbReference type="Proteomes" id="UP000072421"/>
    </source>
</evidence>
<dbReference type="AlphaFoldDB" id="A0A127PCT4"/>
<gene>
    <name evidence="2" type="ORF">CFter6_2980</name>
</gene>
<evidence type="ECO:0000259" key="1">
    <source>
        <dbReference type="Pfam" id="PF11008"/>
    </source>
</evidence>
<feature type="domain" description="DUF2846" evidence="1">
    <location>
        <begin position="2"/>
        <end position="59"/>
    </location>
</feature>
<organism evidence="2">
    <name type="scientific">Collimonas fungivorans</name>
    <dbReference type="NCBI Taxonomy" id="158899"/>
    <lineage>
        <taxon>Bacteria</taxon>
        <taxon>Pseudomonadati</taxon>
        <taxon>Pseudomonadota</taxon>
        <taxon>Betaproteobacteria</taxon>
        <taxon>Burkholderiales</taxon>
        <taxon>Oxalobacteraceae</taxon>
        <taxon>Collimonas</taxon>
    </lineage>
</organism>
<dbReference type="EMBL" id="CP013232">
    <property type="protein sequence ID" value="AMO95639.1"/>
    <property type="molecule type" value="Genomic_DNA"/>
</dbReference>
<evidence type="ECO:0000313" key="2">
    <source>
        <dbReference type="EMBL" id="AMO95639.1"/>
    </source>
</evidence>
<accession>A0A127PCT4</accession>
<sequence>MDVAIDGVPLGQTVSKTYLYKEVTPGKHVISSTAENTDSLEVDTKQGTLNYVWQEVKMGVLYARNKLHLVEVDEGKKGVLETKLAETK</sequence>
<dbReference type="Proteomes" id="UP000072421">
    <property type="component" value="Chromosome"/>
</dbReference>
<reference evidence="2 3" key="1">
    <citation type="submission" date="2015-11" db="EMBL/GenBank/DDBJ databases">
        <title>Exploring the genomic traits of fungus-feeding bacterial genus Collimonas.</title>
        <authorList>
            <person name="Song C."/>
            <person name="Schmidt R."/>
            <person name="de Jager V."/>
            <person name="Krzyzanowska D."/>
            <person name="Jongedijk E."/>
            <person name="Cankar K."/>
            <person name="Beekwilder J."/>
            <person name="van Veen A."/>
            <person name="de Boer W."/>
            <person name="van Veen J.A."/>
            <person name="Garbeva P."/>
        </authorList>
    </citation>
    <scope>NUCLEOTIDE SEQUENCE [LARGE SCALE GENOMIC DNA]</scope>
    <source>
        <strain evidence="2 3">Ter6</strain>
    </source>
</reference>
<dbReference type="InterPro" id="IPR022548">
    <property type="entry name" value="DUF2846"/>
</dbReference>
<proteinExistence type="predicted"/>
<protein>
    <recommendedName>
        <fullName evidence="1">DUF2846 domain-containing protein</fullName>
    </recommendedName>
</protein>
<name>A0A127PCT4_9BURK</name>
<dbReference type="Pfam" id="PF11008">
    <property type="entry name" value="DUF2846"/>
    <property type="match status" value="1"/>
</dbReference>
<dbReference type="PATRIC" id="fig|158899.10.peg.2976"/>